<sequence>MKNLKLFLAVLGISMLTSFSANATDFLPTSNTKKALSNEMATLIGRNIPVKVLQEFATEISFMVNHKNEIVIVDVASKNKELSTFIKNTLNYKKISTKNVKNGEVYRLPLRVKKSL</sequence>
<dbReference type="RefSeq" id="WP_279652107.1">
    <property type="nucleotide sequence ID" value="NZ_CP122539.1"/>
</dbReference>
<name>A0ABY8L481_9FLAO</name>
<proteinExistence type="predicted"/>
<feature type="signal peptide" evidence="1">
    <location>
        <begin position="1"/>
        <end position="23"/>
    </location>
</feature>
<feature type="chain" id="PRO_5046251522" evidence="1">
    <location>
        <begin position="24"/>
        <end position="116"/>
    </location>
</feature>
<evidence type="ECO:0000256" key="1">
    <source>
        <dbReference type="SAM" id="SignalP"/>
    </source>
</evidence>
<accession>A0ABY8L481</accession>
<evidence type="ECO:0000313" key="3">
    <source>
        <dbReference type="Proteomes" id="UP001232001"/>
    </source>
</evidence>
<keyword evidence="1" id="KW-0732">Signal</keyword>
<evidence type="ECO:0000313" key="2">
    <source>
        <dbReference type="EMBL" id="WGH76238.1"/>
    </source>
</evidence>
<organism evidence="2 3">
    <name type="scientific">Tenacibaculum tangerinum</name>
    <dbReference type="NCBI Taxonomy" id="3038772"/>
    <lineage>
        <taxon>Bacteria</taxon>
        <taxon>Pseudomonadati</taxon>
        <taxon>Bacteroidota</taxon>
        <taxon>Flavobacteriia</taxon>
        <taxon>Flavobacteriales</taxon>
        <taxon>Flavobacteriaceae</taxon>
        <taxon>Tenacibaculum</taxon>
    </lineage>
</organism>
<gene>
    <name evidence="2" type="ORF">P8625_03470</name>
</gene>
<reference evidence="2 3" key="1">
    <citation type="submission" date="2023-04" db="EMBL/GenBank/DDBJ databases">
        <title>Tenacibaculum tangerinum sp. nov., isolated from sea tidal flat of South Korea.</title>
        <authorList>
            <person name="Lee S.H."/>
            <person name="Kim J.-J."/>
        </authorList>
    </citation>
    <scope>NUCLEOTIDE SEQUENCE [LARGE SCALE GENOMIC DNA]</scope>
    <source>
        <strain evidence="2 3">GRR-S3-23</strain>
    </source>
</reference>
<keyword evidence="3" id="KW-1185">Reference proteome</keyword>
<protein>
    <submittedName>
        <fullName evidence="2">Uncharacterized protein</fullName>
    </submittedName>
</protein>
<dbReference type="EMBL" id="CP122539">
    <property type="protein sequence ID" value="WGH76238.1"/>
    <property type="molecule type" value="Genomic_DNA"/>
</dbReference>
<dbReference type="Proteomes" id="UP001232001">
    <property type="component" value="Chromosome"/>
</dbReference>